<organism evidence="3 4">
    <name type="scientific">Agrocybe pediades</name>
    <dbReference type="NCBI Taxonomy" id="84607"/>
    <lineage>
        <taxon>Eukaryota</taxon>
        <taxon>Fungi</taxon>
        <taxon>Dikarya</taxon>
        <taxon>Basidiomycota</taxon>
        <taxon>Agaricomycotina</taxon>
        <taxon>Agaricomycetes</taxon>
        <taxon>Agaricomycetidae</taxon>
        <taxon>Agaricales</taxon>
        <taxon>Agaricineae</taxon>
        <taxon>Strophariaceae</taxon>
        <taxon>Agrocybe</taxon>
    </lineage>
</organism>
<keyword evidence="1" id="KW-0732">Signal</keyword>
<feature type="signal peptide" evidence="1">
    <location>
        <begin position="1"/>
        <end position="29"/>
    </location>
</feature>
<dbReference type="Gene3D" id="3.40.50.1820">
    <property type="entry name" value="alpha/beta hydrolase"/>
    <property type="match status" value="1"/>
</dbReference>
<evidence type="ECO:0000313" key="4">
    <source>
        <dbReference type="Proteomes" id="UP000521872"/>
    </source>
</evidence>
<dbReference type="InterPro" id="IPR050309">
    <property type="entry name" value="Type-B_Carboxylest/Lipase"/>
</dbReference>
<sequence>MVSLRFRTEGLALFSGLLITLIISQPATAAPRVRIGNTTLVGRVLSAGCEQEFFGGIPFAKPPVGQLRLQPPVPKTTLDVSVFNATNYGKACLQRGGTFATLSEDCLTINVHRPAKMAPGRKLPVLFWTYGGGFFEGSSQGSDPSAIVSLSVQRGTPLIFVSFNYRLGPLGFPQGQEAQDRGALNLALRDQVAALQWVQANIESFGGDKTKVTTFGISAGSIMTAVLYVNSSLKKYARAAIFQSGQAATPLIHNATRREIDWQHFIAAVPSCQHLAYTGSNTTFDCLRSIPPSDGVDSDEILNGVNVALNTAPEQFAFDPTFDPTAPDGGVYPDVPSRLLNSGNYSKIPFIAGTVLDEGTLFASQLPSFSPSEMFAQIVANYSPPVPDLGSTGDQILANRVQQLIDIYPDDPAQGAPFGTGNDTFGLPDGAGFKKMAAMPSDVNGYSMQPATALKPTVMHGSDTPYTFGSLEAVNFAPAPPGTQFDFALSKLMMEYWISFATSDDLNPNDGHGIQRPMWEMYTPSNEAILQLKLDNLTMIPDDYRQEQIAFINEKPEIFHH</sequence>
<gene>
    <name evidence="3" type="ORF">D9613_010903</name>
</gene>
<protein>
    <recommendedName>
        <fullName evidence="2">Carboxylesterase type B domain-containing protein</fullName>
    </recommendedName>
</protein>
<comment type="caution">
    <text evidence="3">The sequence shown here is derived from an EMBL/GenBank/DDBJ whole genome shotgun (WGS) entry which is preliminary data.</text>
</comment>
<feature type="chain" id="PRO_5034905723" description="Carboxylesterase type B domain-containing protein" evidence="1">
    <location>
        <begin position="30"/>
        <end position="561"/>
    </location>
</feature>
<reference evidence="3 4" key="1">
    <citation type="submission" date="2019-12" db="EMBL/GenBank/DDBJ databases">
        <authorList>
            <person name="Floudas D."/>
            <person name="Bentzer J."/>
            <person name="Ahren D."/>
            <person name="Johansson T."/>
            <person name="Persson P."/>
            <person name="Tunlid A."/>
        </authorList>
    </citation>
    <scope>NUCLEOTIDE SEQUENCE [LARGE SCALE GENOMIC DNA]</scope>
    <source>
        <strain evidence="3 4">CBS 102.39</strain>
    </source>
</reference>
<dbReference type="SUPFAM" id="SSF53474">
    <property type="entry name" value="alpha/beta-Hydrolases"/>
    <property type="match status" value="1"/>
</dbReference>
<proteinExistence type="predicted"/>
<accession>A0A8H4QL36</accession>
<feature type="domain" description="Carboxylesterase type B" evidence="2">
    <location>
        <begin position="31"/>
        <end position="551"/>
    </location>
</feature>
<dbReference type="Pfam" id="PF00135">
    <property type="entry name" value="COesterase"/>
    <property type="match status" value="1"/>
</dbReference>
<evidence type="ECO:0000313" key="3">
    <source>
        <dbReference type="EMBL" id="KAF4612908.1"/>
    </source>
</evidence>
<dbReference type="InterPro" id="IPR002018">
    <property type="entry name" value="CarbesteraseB"/>
</dbReference>
<dbReference type="PANTHER" id="PTHR11559">
    <property type="entry name" value="CARBOXYLESTERASE"/>
    <property type="match status" value="1"/>
</dbReference>
<dbReference type="InterPro" id="IPR029058">
    <property type="entry name" value="AB_hydrolase_fold"/>
</dbReference>
<evidence type="ECO:0000256" key="1">
    <source>
        <dbReference type="SAM" id="SignalP"/>
    </source>
</evidence>
<dbReference type="EMBL" id="JAACJL010000046">
    <property type="protein sequence ID" value="KAF4612908.1"/>
    <property type="molecule type" value="Genomic_DNA"/>
</dbReference>
<name>A0A8H4QL36_9AGAR</name>
<evidence type="ECO:0000259" key="2">
    <source>
        <dbReference type="Pfam" id="PF00135"/>
    </source>
</evidence>
<keyword evidence="4" id="KW-1185">Reference proteome</keyword>
<dbReference type="AlphaFoldDB" id="A0A8H4QL36"/>
<dbReference type="Proteomes" id="UP000521872">
    <property type="component" value="Unassembled WGS sequence"/>
</dbReference>